<dbReference type="EMBL" id="JARJCM010000106">
    <property type="protein sequence ID" value="KAJ7028969.1"/>
    <property type="molecule type" value="Genomic_DNA"/>
</dbReference>
<sequence>MTPPALLPRGVFQAYALAIAMTPKLLSHRSRRLDTRAYVGSHITASKITSLELRTLPPRLLGTRAPSSFVPLARLPAPVRTLHSFTLSTAHLPHLTRRQIDFPRFELLCLLVLRAGLRSHPQRWQVYVPLTGYTALRSHPWGQISMFHAHSPTCAPPRGSNAGHVGASPLHVLDAVLTPSLFIRPSPLSLARTNVAGRYGRPGASSSCQLSTPHTKCHGGLSGYPKHVFSLPSDLKRDWSGYTSSLLPFASYES</sequence>
<name>A0AAD6SJ37_9AGAR</name>
<evidence type="ECO:0000313" key="2">
    <source>
        <dbReference type="EMBL" id="KAJ7028969.1"/>
    </source>
</evidence>
<dbReference type="EMBL" id="JARJCM010000159">
    <property type="protein sequence ID" value="KAJ7025111.1"/>
    <property type="molecule type" value="Genomic_DNA"/>
</dbReference>
<proteinExistence type="predicted"/>
<comment type="caution">
    <text evidence="2">The sequence shown here is derived from an EMBL/GenBank/DDBJ whole genome shotgun (WGS) entry which is preliminary data.</text>
</comment>
<dbReference type="AlphaFoldDB" id="A0AAD6SJ37"/>
<organism evidence="2 3">
    <name type="scientific">Mycena alexandri</name>
    <dbReference type="NCBI Taxonomy" id="1745969"/>
    <lineage>
        <taxon>Eukaryota</taxon>
        <taxon>Fungi</taxon>
        <taxon>Dikarya</taxon>
        <taxon>Basidiomycota</taxon>
        <taxon>Agaricomycotina</taxon>
        <taxon>Agaricomycetes</taxon>
        <taxon>Agaricomycetidae</taxon>
        <taxon>Agaricales</taxon>
        <taxon>Marasmiineae</taxon>
        <taxon>Mycenaceae</taxon>
        <taxon>Mycena</taxon>
    </lineage>
</organism>
<accession>A0AAD6SJ37</accession>
<keyword evidence="3" id="KW-1185">Reference proteome</keyword>
<protein>
    <submittedName>
        <fullName evidence="2">Uncharacterized protein</fullName>
    </submittedName>
</protein>
<reference evidence="2" key="1">
    <citation type="submission" date="2023-03" db="EMBL/GenBank/DDBJ databases">
        <title>Massive genome expansion in bonnet fungi (Mycena s.s.) driven by repeated elements and novel gene families across ecological guilds.</title>
        <authorList>
            <consortium name="Lawrence Berkeley National Laboratory"/>
            <person name="Harder C.B."/>
            <person name="Miyauchi S."/>
            <person name="Viragh M."/>
            <person name="Kuo A."/>
            <person name="Thoen E."/>
            <person name="Andreopoulos B."/>
            <person name="Lu D."/>
            <person name="Skrede I."/>
            <person name="Drula E."/>
            <person name="Henrissat B."/>
            <person name="Morin E."/>
            <person name="Kohler A."/>
            <person name="Barry K."/>
            <person name="LaButti K."/>
            <person name="Morin E."/>
            <person name="Salamov A."/>
            <person name="Lipzen A."/>
            <person name="Mereny Z."/>
            <person name="Hegedus B."/>
            <person name="Baldrian P."/>
            <person name="Stursova M."/>
            <person name="Weitz H."/>
            <person name="Taylor A."/>
            <person name="Grigoriev I.V."/>
            <person name="Nagy L.G."/>
            <person name="Martin F."/>
            <person name="Kauserud H."/>
        </authorList>
    </citation>
    <scope>NUCLEOTIDE SEQUENCE</scope>
    <source>
        <strain evidence="2">CBHHK200</strain>
    </source>
</reference>
<evidence type="ECO:0000313" key="3">
    <source>
        <dbReference type="Proteomes" id="UP001218188"/>
    </source>
</evidence>
<evidence type="ECO:0000313" key="1">
    <source>
        <dbReference type="EMBL" id="KAJ7025111.1"/>
    </source>
</evidence>
<dbReference type="Proteomes" id="UP001218188">
    <property type="component" value="Unassembled WGS sequence"/>
</dbReference>
<gene>
    <name evidence="2" type="ORF">C8F04DRAFT_1289152</name>
    <name evidence="1" type="ORF">C8F04DRAFT_1300724</name>
</gene>